<organism evidence="2 3">
    <name type="scientific">Phialemonium atrogriseum</name>
    <dbReference type="NCBI Taxonomy" id="1093897"/>
    <lineage>
        <taxon>Eukaryota</taxon>
        <taxon>Fungi</taxon>
        <taxon>Dikarya</taxon>
        <taxon>Ascomycota</taxon>
        <taxon>Pezizomycotina</taxon>
        <taxon>Sordariomycetes</taxon>
        <taxon>Sordariomycetidae</taxon>
        <taxon>Cephalothecales</taxon>
        <taxon>Cephalothecaceae</taxon>
        <taxon>Phialemonium</taxon>
    </lineage>
</organism>
<dbReference type="GeneID" id="85313008"/>
<proteinExistence type="predicted"/>
<sequence>MKYYTLLALLATGSTASINVADDISRGFRMGVLPRQAQVNNLQAFTSGLGGVGATAITQSNDPKRQFDVDGDTFPDFESAANRACDNQHNECARKANNGGGAFSVPDCDKQSTQCKAAIGSATKTSFVSLFKSDDQFDIFCDT</sequence>
<dbReference type="AlphaFoldDB" id="A0AAJ0FQ89"/>
<feature type="signal peptide" evidence="1">
    <location>
        <begin position="1"/>
        <end position="16"/>
    </location>
</feature>
<reference evidence="2" key="1">
    <citation type="submission" date="2023-06" db="EMBL/GenBank/DDBJ databases">
        <title>Genome-scale phylogeny and comparative genomics of the fungal order Sordariales.</title>
        <authorList>
            <consortium name="Lawrence Berkeley National Laboratory"/>
            <person name="Hensen N."/>
            <person name="Bonometti L."/>
            <person name="Westerberg I."/>
            <person name="Brannstrom I.O."/>
            <person name="Guillou S."/>
            <person name="Cros-Aarteil S."/>
            <person name="Calhoun S."/>
            <person name="Haridas S."/>
            <person name="Kuo A."/>
            <person name="Mondo S."/>
            <person name="Pangilinan J."/>
            <person name="Riley R."/>
            <person name="Labutti K."/>
            <person name="Andreopoulos B."/>
            <person name="Lipzen A."/>
            <person name="Chen C."/>
            <person name="Yanf M."/>
            <person name="Daum C."/>
            <person name="Ng V."/>
            <person name="Clum A."/>
            <person name="Steindorff A."/>
            <person name="Ohm R."/>
            <person name="Martin F."/>
            <person name="Silar P."/>
            <person name="Natvig D."/>
            <person name="Lalanne C."/>
            <person name="Gautier V."/>
            <person name="Ament-Velasquez S.L."/>
            <person name="Kruys A."/>
            <person name="Hutchinson M.I."/>
            <person name="Powell A.J."/>
            <person name="Barry K."/>
            <person name="Miller A.N."/>
            <person name="Grigoriev I.V."/>
            <person name="Debuchy R."/>
            <person name="Gladieux P."/>
            <person name="Thoren M.H."/>
            <person name="Johannesson H."/>
        </authorList>
    </citation>
    <scope>NUCLEOTIDE SEQUENCE</scope>
    <source>
        <strain evidence="2">8032-3</strain>
    </source>
</reference>
<dbReference type="Proteomes" id="UP001244011">
    <property type="component" value="Unassembled WGS sequence"/>
</dbReference>
<evidence type="ECO:0000256" key="1">
    <source>
        <dbReference type="SAM" id="SignalP"/>
    </source>
</evidence>
<keyword evidence="1" id="KW-0732">Signal</keyword>
<gene>
    <name evidence="2" type="ORF">QBC33DRAFT_557679</name>
</gene>
<accession>A0AAJ0FQ89</accession>
<protein>
    <submittedName>
        <fullName evidence="2">Neurofilament medium polypeptide protein</fullName>
    </submittedName>
</protein>
<keyword evidence="3" id="KW-1185">Reference proteome</keyword>
<dbReference type="RefSeq" id="XP_060285128.1">
    <property type="nucleotide sequence ID" value="XM_060429821.1"/>
</dbReference>
<evidence type="ECO:0000313" key="2">
    <source>
        <dbReference type="EMBL" id="KAK1768915.1"/>
    </source>
</evidence>
<name>A0AAJ0FQ89_9PEZI</name>
<evidence type="ECO:0000313" key="3">
    <source>
        <dbReference type="Proteomes" id="UP001244011"/>
    </source>
</evidence>
<feature type="chain" id="PRO_5042524863" evidence="1">
    <location>
        <begin position="17"/>
        <end position="143"/>
    </location>
</feature>
<comment type="caution">
    <text evidence="2">The sequence shown here is derived from an EMBL/GenBank/DDBJ whole genome shotgun (WGS) entry which is preliminary data.</text>
</comment>
<dbReference type="EMBL" id="MU839004">
    <property type="protein sequence ID" value="KAK1768915.1"/>
    <property type="molecule type" value="Genomic_DNA"/>
</dbReference>